<evidence type="ECO:0000313" key="1">
    <source>
        <dbReference type="EMBL" id="KAJ8631565.1"/>
    </source>
</evidence>
<sequence>MASSNKALGVVTLFLLLLVVAPTCSAFDWEKFWHDYNRPVGTYPQYWCFRPCFNRCLFETFGNTFVCTGRCGLECSVLKKKKSDNFRARRLLGFEGTTMGPLWEKSGQSTVGLTKEQSEFRTVQGK</sequence>
<proteinExistence type="predicted"/>
<accession>A0ACC2LE73</accession>
<name>A0ACC2LE73_PERAE</name>
<gene>
    <name evidence="1" type="ORF">MRB53_024888</name>
</gene>
<dbReference type="Proteomes" id="UP001234297">
    <property type="component" value="Chromosome 7"/>
</dbReference>
<keyword evidence="2" id="KW-1185">Reference proteome</keyword>
<evidence type="ECO:0000313" key="2">
    <source>
        <dbReference type="Proteomes" id="UP001234297"/>
    </source>
</evidence>
<dbReference type="EMBL" id="CM056815">
    <property type="protein sequence ID" value="KAJ8631565.1"/>
    <property type="molecule type" value="Genomic_DNA"/>
</dbReference>
<protein>
    <submittedName>
        <fullName evidence="1">Uncharacterized protein</fullName>
    </submittedName>
</protein>
<comment type="caution">
    <text evidence="1">The sequence shown here is derived from an EMBL/GenBank/DDBJ whole genome shotgun (WGS) entry which is preliminary data.</text>
</comment>
<reference evidence="1 2" key="1">
    <citation type="journal article" date="2022" name="Hortic Res">
        <title>A haplotype resolved chromosomal level avocado genome allows analysis of novel avocado genes.</title>
        <authorList>
            <person name="Nath O."/>
            <person name="Fletcher S.J."/>
            <person name="Hayward A."/>
            <person name="Shaw L.M."/>
            <person name="Masouleh A.K."/>
            <person name="Furtado A."/>
            <person name="Henry R.J."/>
            <person name="Mitter N."/>
        </authorList>
    </citation>
    <scope>NUCLEOTIDE SEQUENCE [LARGE SCALE GENOMIC DNA]</scope>
    <source>
        <strain evidence="2">cv. Hass</strain>
    </source>
</reference>
<organism evidence="1 2">
    <name type="scientific">Persea americana</name>
    <name type="common">Avocado</name>
    <dbReference type="NCBI Taxonomy" id="3435"/>
    <lineage>
        <taxon>Eukaryota</taxon>
        <taxon>Viridiplantae</taxon>
        <taxon>Streptophyta</taxon>
        <taxon>Embryophyta</taxon>
        <taxon>Tracheophyta</taxon>
        <taxon>Spermatophyta</taxon>
        <taxon>Magnoliopsida</taxon>
        <taxon>Magnoliidae</taxon>
        <taxon>Laurales</taxon>
        <taxon>Lauraceae</taxon>
        <taxon>Persea</taxon>
    </lineage>
</organism>